<evidence type="ECO:0000313" key="1">
    <source>
        <dbReference type="EMBL" id="CAK9010834.1"/>
    </source>
</evidence>
<accession>A0ABP0J911</accession>
<organism evidence="1 2">
    <name type="scientific">Durusdinium trenchii</name>
    <dbReference type="NCBI Taxonomy" id="1381693"/>
    <lineage>
        <taxon>Eukaryota</taxon>
        <taxon>Sar</taxon>
        <taxon>Alveolata</taxon>
        <taxon>Dinophyceae</taxon>
        <taxon>Suessiales</taxon>
        <taxon>Symbiodiniaceae</taxon>
        <taxon>Durusdinium</taxon>
    </lineage>
</organism>
<gene>
    <name evidence="1" type="ORF">CCMP2556_LOCUS10227</name>
</gene>
<evidence type="ECO:0000313" key="2">
    <source>
        <dbReference type="Proteomes" id="UP001642484"/>
    </source>
</evidence>
<reference evidence="1 2" key="1">
    <citation type="submission" date="2024-02" db="EMBL/GenBank/DDBJ databases">
        <authorList>
            <person name="Chen Y."/>
            <person name="Shah S."/>
            <person name="Dougan E. K."/>
            <person name="Thang M."/>
            <person name="Chan C."/>
        </authorList>
    </citation>
    <scope>NUCLEOTIDE SEQUENCE [LARGE SCALE GENOMIC DNA]</scope>
</reference>
<protein>
    <submittedName>
        <fullName evidence="1">Uncharacterized protein</fullName>
    </submittedName>
</protein>
<dbReference type="Proteomes" id="UP001642484">
    <property type="component" value="Unassembled WGS sequence"/>
</dbReference>
<feature type="non-terminal residue" evidence="1">
    <location>
        <position position="1"/>
    </location>
</feature>
<name>A0ABP0J911_9DINO</name>
<proteinExistence type="predicted"/>
<dbReference type="EMBL" id="CAXAMN010004752">
    <property type="protein sequence ID" value="CAK9010834.1"/>
    <property type="molecule type" value="Genomic_DNA"/>
</dbReference>
<sequence length="74" mass="7722">VSYGLDGVAVRGEGMIGFAGALQRCQDEAEGLESGAVPPAYDLRVQKPGCEAGEVYDQQNCSSSSLAIHQSFIS</sequence>
<keyword evidence="2" id="KW-1185">Reference proteome</keyword>
<comment type="caution">
    <text evidence="1">The sequence shown here is derived from an EMBL/GenBank/DDBJ whole genome shotgun (WGS) entry which is preliminary data.</text>
</comment>